<evidence type="ECO:0000256" key="2">
    <source>
        <dbReference type="ARBA" id="ARBA00006275"/>
    </source>
</evidence>
<dbReference type="Pfam" id="PF07980">
    <property type="entry name" value="SusD_RagB"/>
    <property type="match status" value="1"/>
</dbReference>
<comment type="subcellular location">
    <subcellularLocation>
        <location evidence="1">Cell outer membrane</location>
    </subcellularLocation>
</comment>
<accession>A0ABS0I7X2</accession>
<sequence length="608" mass="66061">MKKTVIKVAALAVLMAAASSCSKDLLDENPRSILVPGFLGTPEGVQAGLVGVYSGLRNVTVANEEAAYLTVQGTDEFMRGISANQGYEDYNQGLLNSSNSAVTNQWNTLYRYINDANGVIQYAGSVQGLTDATKAQIVAETKVLRAYYYFLLVQYFGDVPLNLKFIDTAVKDISRAPKADVYAAIINDLTDALGKPASGGNPAVPSIADKAAQPGRVTRATALHLLARVYLTRATLTSVTAPSMADYTLAAQYANELISPAGQTRYGVGLETDAADVFREGNENGKEILMNVQFSADPTFTGISDNGAGGAGQNQSNFYFRGRYDFFPNVARSIIYGRPYARFISTPYLLNSYILPGVETTDRQWRTTDTRYNKWFSTLWLVNSNGAGAANSGRANAVIGDTAAWYPGRELTTAELARIAARPNGPYVVGTPSKYSTQFSPYINKWDDPTRPATNTSSDRPLILYRLAETYLIAAEANMMTGNLPAAVAAINAVRERAGAPGKKNLMDVTASQLNIDFILDERTRELCGEQVRWFDLVRTRKLIERVQKSVPAYVASKPAAVGTDSYGSDAAKNIVAGRTPDQFYLRPIPQQDIDRTNGKITQNPGYN</sequence>
<comment type="similarity">
    <text evidence="2">Belongs to the SusD family.</text>
</comment>
<feature type="domain" description="SusD-like N-terminal" evidence="8">
    <location>
        <begin position="26"/>
        <end position="231"/>
    </location>
</feature>
<organism evidence="9 10">
    <name type="scientific">Hymenobacter ruricola</name>
    <dbReference type="NCBI Taxonomy" id="2791023"/>
    <lineage>
        <taxon>Bacteria</taxon>
        <taxon>Pseudomonadati</taxon>
        <taxon>Bacteroidota</taxon>
        <taxon>Cytophagia</taxon>
        <taxon>Cytophagales</taxon>
        <taxon>Hymenobacteraceae</taxon>
        <taxon>Hymenobacter</taxon>
    </lineage>
</organism>
<evidence type="ECO:0000256" key="6">
    <source>
        <dbReference type="SAM" id="SignalP"/>
    </source>
</evidence>
<keyword evidence="10" id="KW-1185">Reference proteome</keyword>
<proteinExistence type="inferred from homology"/>
<evidence type="ECO:0000256" key="4">
    <source>
        <dbReference type="ARBA" id="ARBA00023136"/>
    </source>
</evidence>
<dbReference type="RefSeq" id="WP_196294512.1">
    <property type="nucleotide sequence ID" value="NZ_JADQDM010000011.1"/>
</dbReference>
<keyword evidence="4" id="KW-0472">Membrane</keyword>
<dbReference type="EMBL" id="JADQDM010000011">
    <property type="protein sequence ID" value="MBF9223066.1"/>
    <property type="molecule type" value="Genomic_DNA"/>
</dbReference>
<feature type="chain" id="PRO_5046346778" evidence="6">
    <location>
        <begin position="23"/>
        <end position="608"/>
    </location>
</feature>
<evidence type="ECO:0000256" key="3">
    <source>
        <dbReference type="ARBA" id="ARBA00022729"/>
    </source>
</evidence>
<dbReference type="Pfam" id="PF14322">
    <property type="entry name" value="SusD-like_3"/>
    <property type="match status" value="1"/>
</dbReference>
<evidence type="ECO:0000259" key="8">
    <source>
        <dbReference type="Pfam" id="PF14322"/>
    </source>
</evidence>
<evidence type="ECO:0000256" key="5">
    <source>
        <dbReference type="ARBA" id="ARBA00023237"/>
    </source>
</evidence>
<feature type="domain" description="RagB/SusD" evidence="7">
    <location>
        <begin position="333"/>
        <end position="607"/>
    </location>
</feature>
<feature type="signal peptide" evidence="6">
    <location>
        <begin position="1"/>
        <end position="22"/>
    </location>
</feature>
<evidence type="ECO:0000313" key="10">
    <source>
        <dbReference type="Proteomes" id="UP000618931"/>
    </source>
</evidence>
<dbReference type="InterPro" id="IPR011990">
    <property type="entry name" value="TPR-like_helical_dom_sf"/>
</dbReference>
<dbReference type="InterPro" id="IPR033985">
    <property type="entry name" value="SusD-like_N"/>
</dbReference>
<dbReference type="Gene3D" id="1.25.40.390">
    <property type="match status" value="1"/>
</dbReference>
<name>A0ABS0I7X2_9BACT</name>
<dbReference type="PROSITE" id="PS51257">
    <property type="entry name" value="PROKAR_LIPOPROTEIN"/>
    <property type="match status" value="1"/>
</dbReference>
<reference evidence="9 10" key="1">
    <citation type="submission" date="2020-11" db="EMBL/GenBank/DDBJ databases">
        <authorList>
            <person name="Kim M.K."/>
        </authorList>
    </citation>
    <scope>NUCLEOTIDE SEQUENCE [LARGE SCALE GENOMIC DNA]</scope>
    <source>
        <strain evidence="9 10">BT662</strain>
    </source>
</reference>
<protein>
    <submittedName>
        <fullName evidence="9">RagB/SusD family nutrient uptake outer membrane protein</fullName>
    </submittedName>
</protein>
<evidence type="ECO:0000256" key="1">
    <source>
        <dbReference type="ARBA" id="ARBA00004442"/>
    </source>
</evidence>
<comment type="caution">
    <text evidence="9">The sequence shown here is derived from an EMBL/GenBank/DDBJ whole genome shotgun (WGS) entry which is preliminary data.</text>
</comment>
<evidence type="ECO:0000259" key="7">
    <source>
        <dbReference type="Pfam" id="PF07980"/>
    </source>
</evidence>
<gene>
    <name evidence="9" type="ORF">I2H31_18330</name>
</gene>
<dbReference type="Proteomes" id="UP000618931">
    <property type="component" value="Unassembled WGS sequence"/>
</dbReference>
<keyword evidence="5" id="KW-0998">Cell outer membrane</keyword>
<dbReference type="SUPFAM" id="SSF48452">
    <property type="entry name" value="TPR-like"/>
    <property type="match status" value="1"/>
</dbReference>
<dbReference type="InterPro" id="IPR012944">
    <property type="entry name" value="SusD_RagB_dom"/>
</dbReference>
<keyword evidence="3 6" id="KW-0732">Signal</keyword>
<evidence type="ECO:0000313" key="9">
    <source>
        <dbReference type="EMBL" id="MBF9223066.1"/>
    </source>
</evidence>